<evidence type="ECO:0000313" key="3">
    <source>
        <dbReference type="Proteomes" id="UP001369086"/>
    </source>
</evidence>
<dbReference type="EMBL" id="JAHFZB010000016">
    <property type="protein sequence ID" value="KAK6480729.1"/>
    <property type="molecule type" value="Genomic_DNA"/>
</dbReference>
<keyword evidence="1" id="KW-0732">Signal</keyword>
<organism evidence="2 3">
    <name type="scientific">Huso huso</name>
    <name type="common">Beluga</name>
    <name type="synonym">Acipenser huso</name>
    <dbReference type="NCBI Taxonomy" id="61971"/>
    <lineage>
        <taxon>Eukaryota</taxon>
        <taxon>Metazoa</taxon>
        <taxon>Chordata</taxon>
        <taxon>Craniata</taxon>
        <taxon>Vertebrata</taxon>
        <taxon>Euteleostomi</taxon>
        <taxon>Actinopterygii</taxon>
        <taxon>Chondrostei</taxon>
        <taxon>Acipenseriformes</taxon>
        <taxon>Acipenseridae</taxon>
        <taxon>Huso</taxon>
    </lineage>
</organism>
<proteinExistence type="predicted"/>
<sequence length="73" mass="8045">MRASINRGNTFLTLKLLCIFLCLCSLVTRGTPHSFVPDHRHGLAGKHWISNAGNAGLAMQFSPVFVDECGWVM</sequence>
<feature type="chain" id="PRO_5045397545" evidence="1">
    <location>
        <begin position="31"/>
        <end position="73"/>
    </location>
</feature>
<feature type="signal peptide" evidence="1">
    <location>
        <begin position="1"/>
        <end position="30"/>
    </location>
</feature>
<accession>A0ABR0Z7E7</accession>
<evidence type="ECO:0000256" key="1">
    <source>
        <dbReference type="SAM" id="SignalP"/>
    </source>
</evidence>
<keyword evidence="3" id="KW-1185">Reference proteome</keyword>
<gene>
    <name evidence="2" type="ORF">HHUSO_G18506</name>
</gene>
<name>A0ABR0Z7E7_HUSHU</name>
<dbReference type="Proteomes" id="UP001369086">
    <property type="component" value="Unassembled WGS sequence"/>
</dbReference>
<protein>
    <submittedName>
        <fullName evidence="2">Uncharacterized protein</fullName>
    </submittedName>
</protein>
<reference evidence="2 3" key="1">
    <citation type="submission" date="2021-05" db="EMBL/GenBank/DDBJ databases">
        <authorList>
            <person name="Zahm M."/>
            <person name="Klopp C."/>
            <person name="Cabau C."/>
            <person name="Kuhl H."/>
            <person name="Suciu R."/>
            <person name="Ciorpac M."/>
            <person name="Holostenco D."/>
            <person name="Gessner J."/>
            <person name="Wuertz S."/>
            <person name="Hohne C."/>
            <person name="Stock M."/>
            <person name="Gislard M."/>
            <person name="Lluch J."/>
            <person name="Milhes M."/>
            <person name="Lampietro C."/>
            <person name="Lopez Roques C."/>
            <person name="Donnadieu C."/>
            <person name="Du K."/>
            <person name="Schartl M."/>
            <person name="Guiguen Y."/>
        </authorList>
    </citation>
    <scope>NUCLEOTIDE SEQUENCE [LARGE SCALE GENOMIC DNA]</scope>
    <source>
        <strain evidence="2">Hh-F2</strain>
        <tissue evidence="2">Blood</tissue>
    </source>
</reference>
<evidence type="ECO:0000313" key="2">
    <source>
        <dbReference type="EMBL" id="KAK6480729.1"/>
    </source>
</evidence>
<comment type="caution">
    <text evidence="2">The sequence shown here is derived from an EMBL/GenBank/DDBJ whole genome shotgun (WGS) entry which is preliminary data.</text>
</comment>